<comment type="caution">
    <text evidence="1">The sequence shown here is derived from an EMBL/GenBank/DDBJ whole genome shotgun (WGS) entry which is preliminary data.</text>
</comment>
<keyword evidence="2" id="KW-1185">Reference proteome</keyword>
<dbReference type="InterPro" id="IPR052736">
    <property type="entry name" value="Stf3_sulfotransferase"/>
</dbReference>
<dbReference type="EMBL" id="JAOVZO020000014">
    <property type="protein sequence ID" value="MDC8012707.1"/>
    <property type="molecule type" value="Genomic_DNA"/>
</dbReference>
<evidence type="ECO:0000313" key="1">
    <source>
        <dbReference type="EMBL" id="MDC8012707.1"/>
    </source>
</evidence>
<sequence>MSDGFPPPPTRADRWGGALATRWPGLMRRLARLETASVRDDIADVAIDRPVYVCGMARSGSTVLLEMLAGAPGFVSLRYSDYPCHWLPYWWNALRARLPRAAPARIERAHRDRLAVGPDSPEAFEENWWQAFFPHRHDESVDQTLGADAASAPFAAFYRDQLRKLLAVRGGRRYLCKGNYHLARIECLLALFPDARFVVPVRAPRAQVASLCKQDRWFVRWSRHDARVGAHLARLGHYEFGPEKRVQHCGDAAAAAAIRDAWNGGDTAFGYALQWREIYGAFVRRLEADERLRRACLVVSYEALCTAPEREIRRIAAHAGLDAPAADALASDWTGRLSLPDYYTDDADAAQRARIEAVTGDVAASLARYVELTVTGR</sequence>
<dbReference type="PANTHER" id="PTHR36451">
    <property type="entry name" value="PAPS-DEPENDENT SULFOTRANSFERASE STF3"/>
    <property type="match status" value="1"/>
</dbReference>
<dbReference type="InterPro" id="IPR027417">
    <property type="entry name" value="P-loop_NTPase"/>
</dbReference>
<organism evidence="1 2">
    <name type="scientific">Tahibacter soli</name>
    <dbReference type="NCBI Taxonomy" id="2983605"/>
    <lineage>
        <taxon>Bacteria</taxon>
        <taxon>Pseudomonadati</taxon>
        <taxon>Pseudomonadota</taxon>
        <taxon>Gammaproteobacteria</taxon>
        <taxon>Lysobacterales</taxon>
        <taxon>Rhodanobacteraceae</taxon>
        <taxon>Tahibacter</taxon>
    </lineage>
</organism>
<name>A0A9X3YJI0_9GAMM</name>
<evidence type="ECO:0000313" key="2">
    <source>
        <dbReference type="Proteomes" id="UP001139971"/>
    </source>
</evidence>
<protein>
    <submittedName>
        <fullName evidence="1">Sulfotransferase</fullName>
    </submittedName>
</protein>
<dbReference type="Proteomes" id="UP001139971">
    <property type="component" value="Unassembled WGS sequence"/>
</dbReference>
<gene>
    <name evidence="1" type="ORF">OD750_009120</name>
</gene>
<proteinExistence type="predicted"/>
<accession>A0A9X3YJI0</accession>
<dbReference type="PANTHER" id="PTHR36451:SF1">
    <property type="entry name" value="OMEGA-HYDROXY-BETA-DIHYDROMENAQUINONE-9 SULFOTRANSFERASE STF3"/>
    <property type="match status" value="1"/>
</dbReference>
<dbReference type="Pfam" id="PF13469">
    <property type="entry name" value="Sulfotransfer_3"/>
    <property type="match status" value="1"/>
</dbReference>
<dbReference type="AlphaFoldDB" id="A0A9X3YJI0"/>
<dbReference type="RefSeq" id="WP_263544960.1">
    <property type="nucleotide sequence ID" value="NZ_JAOVZO020000014.1"/>
</dbReference>
<reference evidence="1" key="1">
    <citation type="submission" date="2023-02" db="EMBL/GenBank/DDBJ databases">
        <title>Tahibacter soli sp. nov. isolated from soil.</title>
        <authorList>
            <person name="Baek J.H."/>
            <person name="Lee J.K."/>
            <person name="Choi D.G."/>
            <person name="Jeon C.O."/>
        </authorList>
    </citation>
    <scope>NUCLEOTIDE SEQUENCE</scope>
    <source>
        <strain evidence="1">BL</strain>
    </source>
</reference>
<dbReference type="Gene3D" id="3.40.50.300">
    <property type="entry name" value="P-loop containing nucleotide triphosphate hydrolases"/>
    <property type="match status" value="1"/>
</dbReference>
<dbReference type="SUPFAM" id="SSF52540">
    <property type="entry name" value="P-loop containing nucleoside triphosphate hydrolases"/>
    <property type="match status" value="1"/>
</dbReference>